<comment type="caution">
    <text evidence="2">The sequence shown here is derived from an EMBL/GenBank/DDBJ whole genome shotgun (WGS) entry which is preliminary data.</text>
</comment>
<gene>
    <name evidence="2" type="ORF">ETP43_03505</name>
</gene>
<dbReference type="Pfam" id="PF00144">
    <property type="entry name" value="Beta-lactamase"/>
    <property type="match status" value="1"/>
</dbReference>
<proteinExistence type="predicted"/>
<dbReference type="GO" id="GO:0016787">
    <property type="term" value="F:hydrolase activity"/>
    <property type="evidence" value="ECO:0007669"/>
    <property type="project" value="UniProtKB-KW"/>
</dbReference>
<sequence>MNFDAFEKKVKDLGVLGIVVTKDGKEIGKKLWDEQCRRNVYSASKSFTSTAVGIAVKEGLLSLDEKLVDCFDEDLPENVSENLAKATVKDLLTMCLGQEKAELMGAQRPVYEEEDWVKMSLALPFVYEPGTKFVYNNVGPYLAGVLVERRAGCDLVSYLYPRLFKPLGIARPTWELDPYGHVFGAGGLYLTMDELHKLGLLYLQNGNWNGKQLVPESWVKEATSKQVENDKDSFGYGYLFWGGRENTFRADGKYCQWSIISREKNAVITVIAECRRDQELMDAVFTEVFPQV</sequence>
<keyword evidence="3" id="KW-1185">Reference proteome</keyword>
<name>A0A4Q1RFJ9_9FIRM</name>
<dbReference type="InterPro" id="IPR012338">
    <property type="entry name" value="Beta-lactam/transpept-like"/>
</dbReference>
<feature type="domain" description="Beta-lactamase-related" evidence="1">
    <location>
        <begin position="7"/>
        <end position="272"/>
    </location>
</feature>
<evidence type="ECO:0000259" key="1">
    <source>
        <dbReference type="Pfam" id="PF00144"/>
    </source>
</evidence>
<evidence type="ECO:0000313" key="3">
    <source>
        <dbReference type="Proteomes" id="UP000290106"/>
    </source>
</evidence>
<dbReference type="PANTHER" id="PTHR43283">
    <property type="entry name" value="BETA-LACTAMASE-RELATED"/>
    <property type="match status" value="1"/>
</dbReference>
<dbReference type="PANTHER" id="PTHR43283:SF7">
    <property type="entry name" value="BETA-LACTAMASE-RELATED DOMAIN-CONTAINING PROTEIN"/>
    <property type="match status" value="1"/>
</dbReference>
<keyword evidence="2" id="KW-0378">Hydrolase</keyword>
<organism evidence="2 3">
    <name type="scientific">Blautia faecicola</name>
    <dbReference type="NCBI Taxonomy" id="2509240"/>
    <lineage>
        <taxon>Bacteria</taxon>
        <taxon>Bacillati</taxon>
        <taxon>Bacillota</taxon>
        <taxon>Clostridia</taxon>
        <taxon>Lachnospirales</taxon>
        <taxon>Lachnospiraceae</taxon>
        <taxon>Blautia</taxon>
    </lineage>
</organism>
<dbReference type="SUPFAM" id="SSF56601">
    <property type="entry name" value="beta-lactamase/transpeptidase-like"/>
    <property type="match status" value="1"/>
</dbReference>
<reference evidence="2 3" key="1">
    <citation type="submission" date="2019-01" db="EMBL/GenBank/DDBJ databases">
        <title>Blautia sp. nov. KGMB01111 isolated human feces.</title>
        <authorList>
            <person name="Park J.-E."/>
            <person name="Kim J.-S."/>
            <person name="Park S.-H."/>
        </authorList>
    </citation>
    <scope>NUCLEOTIDE SEQUENCE [LARGE SCALE GENOMIC DNA]</scope>
    <source>
        <strain evidence="2 3">KGMB01111</strain>
    </source>
</reference>
<protein>
    <submittedName>
        <fullName evidence="2">Class C beta-lactamase-related serine hydrolase</fullName>
    </submittedName>
</protein>
<dbReference type="InterPro" id="IPR001466">
    <property type="entry name" value="Beta-lactam-related"/>
</dbReference>
<dbReference type="OrthoDB" id="9773047at2"/>
<dbReference type="Gene3D" id="3.40.710.10">
    <property type="entry name" value="DD-peptidase/beta-lactamase superfamily"/>
    <property type="match status" value="1"/>
</dbReference>
<dbReference type="EMBL" id="SDKC01000001">
    <property type="protein sequence ID" value="RXS74381.1"/>
    <property type="molecule type" value="Genomic_DNA"/>
</dbReference>
<dbReference type="Proteomes" id="UP000290106">
    <property type="component" value="Unassembled WGS sequence"/>
</dbReference>
<dbReference type="AlphaFoldDB" id="A0A4Q1RFJ9"/>
<accession>A0A4Q1RFJ9</accession>
<dbReference type="RefSeq" id="WP_129257057.1">
    <property type="nucleotide sequence ID" value="NZ_SDKC01000001.1"/>
</dbReference>
<dbReference type="InterPro" id="IPR050789">
    <property type="entry name" value="Diverse_Enzym_Activities"/>
</dbReference>
<evidence type="ECO:0000313" key="2">
    <source>
        <dbReference type="EMBL" id="RXS74381.1"/>
    </source>
</evidence>